<dbReference type="Proteomes" id="UP000221369">
    <property type="component" value="Unassembled WGS sequence"/>
</dbReference>
<feature type="region of interest" description="Disordered" evidence="1">
    <location>
        <begin position="1"/>
        <end position="31"/>
    </location>
</feature>
<dbReference type="EMBL" id="PDJE01000001">
    <property type="protein sequence ID" value="PFG31993.1"/>
    <property type="molecule type" value="Genomic_DNA"/>
</dbReference>
<gene>
    <name evidence="2" type="ORF">ATJ78_2976</name>
</gene>
<protein>
    <submittedName>
        <fullName evidence="2">Uncharacterized protein</fullName>
    </submittedName>
</protein>
<feature type="compositionally biased region" description="Basic residues" evidence="1">
    <location>
        <begin position="22"/>
        <end position="31"/>
    </location>
</feature>
<proteinExistence type="predicted"/>
<sequence>MHSGPASFRVVTLSSARNPYQRTKRERHRGVTRGTVVVFSVEVRDATASLHSHESRP</sequence>
<feature type="compositionally biased region" description="Polar residues" evidence="1">
    <location>
        <begin position="12"/>
        <end position="21"/>
    </location>
</feature>
<name>A0A2A9DZH2_9MICO</name>
<comment type="caution">
    <text evidence="2">The sequence shown here is derived from an EMBL/GenBank/DDBJ whole genome shotgun (WGS) entry which is preliminary data.</text>
</comment>
<dbReference type="AlphaFoldDB" id="A0A2A9DZH2"/>
<reference evidence="2 3" key="1">
    <citation type="submission" date="2017-10" db="EMBL/GenBank/DDBJ databases">
        <title>Sequencing the genomes of 1000 actinobacteria strains.</title>
        <authorList>
            <person name="Klenk H.-P."/>
        </authorList>
    </citation>
    <scope>NUCLEOTIDE SEQUENCE [LARGE SCALE GENOMIC DNA]</scope>
    <source>
        <strain evidence="2 3">DSM 21798</strain>
    </source>
</reference>
<evidence type="ECO:0000256" key="1">
    <source>
        <dbReference type="SAM" id="MobiDB-lite"/>
    </source>
</evidence>
<evidence type="ECO:0000313" key="3">
    <source>
        <dbReference type="Proteomes" id="UP000221369"/>
    </source>
</evidence>
<keyword evidence="3" id="KW-1185">Reference proteome</keyword>
<organism evidence="2 3">
    <name type="scientific">Paramicrobacterium agarici</name>
    <dbReference type="NCBI Taxonomy" id="630514"/>
    <lineage>
        <taxon>Bacteria</taxon>
        <taxon>Bacillati</taxon>
        <taxon>Actinomycetota</taxon>
        <taxon>Actinomycetes</taxon>
        <taxon>Micrococcales</taxon>
        <taxon>Microbacteriaceae</taxon>
        <taxon>Paramicrobacterium</taxon>
    </lineage>
</organism>
<evidence type="ECO:0000313" key="2">
    <source>
        <dbReference type="EMBL" id="PFG31993.1"/>
    </source>
</evidence>
<accession>A0A2A9DZH2</accession>